<dbReference type="Proteomes" id="UP000238479">
    <property type="component" value="Chromosome 6"/>
</dbReference>
<protein>
    <submittedName>
        <fullName evidence="1">Uncharacterized protein</fullName>
    </submittedName>
</protein>
<proteinExistence type="predicted"/>
<dbReference type="AlphaFoldDB" id="A0A2P6PMZ8"/>
<evidence type="ECO:0000313" key="1">
    <source>
        <dbReference type="EMBL" id="PRQ23313.1"/>
    </source>
</evidence>
<sequence length="76" mass="8420">MTAIYAVCLHLGQADAILLPLETVLSKDVAAMTDAMCRERDTKMEISPIHGQAIYQSYSLKIRLSRRKPGSRIASN</sequence>
<organism evidence="1 2">
    <name type="scientific">Rosa chinensis</name>
    <name type="common">China rose</name>
    <dbReference type="NCBI Taxonomy" id="74649"/>
    <lineage>
        <taxon>Eukaryota</taxon>
        <taxon>Viridiplantae</taxon>
        <taxon>Streptophyta</taxon>
        <taxon>Embryophyta</taxon>
        <taxon>Tracheophyta</taxon>
        <taxon>Spermatophyta</taxon>
        <taxon>Magnoliopsida</taxon>
        <taxon>eudicotyledons</taxon>
        <taxon>Gunneridae</taxon>
        <taxon>Pentapetalae</taxon>
        <taxon>rosids</taxon>
        <taxon>fabids</taxon>
        <taxon>Rosales</taxon>
        <taxon>Rosaceae</taxon>
        <taxon>Rosoideae</taxon>
        <taxon>Rosoideae incertae sedis</taxon>
        <taxon>Rosa</taxon>
    </lineage>
</organism>
<evidence type="ECO:0000313" key="2">
    <source>
        <dbReference type="Proteomes" id="UP000238479"/>
    </source>
</evidence>
<dbReference type="Gramene" id="PRQ23313">
    <property type="protein sequence ID" value="PRQ23313"/>
    <property type="gene ID" value="RchiOBHm_Chr6g0259991"/>
</dbReference>
<name>A0A2P6PMZ8_ROSCH</name>
<accession>A0A2P6PMZ8</accession>
<keyword evidence="2" id="KW-1185">Reference proteome</keyword>
<dbReference type="STRING" id="74649.A0A2P6PMZ8"/>
<gene>
    <name evidence="1" type="ORF">RchiOBHm_Chr6g0259991</name>
</gene>
<reference evidence="1 2" key="1">
    <citation type="journal article" date="2018" name="Nat. Genet.">
        <title>The Rosa genome provides new insights in the design of modern roses.</title>
        <authorList>
            <person name="Bendahmane M."/>
        </authorList>
    </citation>
    <scope>NUCLEOTIDE SEQUENCE [LARGE SCALE GENOMIC DNA]</scope>
    <source>
        <strain evidence="2">cv. Old Blush</strain>
    </source>
</reference>
<dbReference type="EMBL" id="PDCK01000044">
    <property type="protein sequence ID" value="PRQ23313.1"/>
    <property type="molecule type" value="Genomic_DNA"/>
</dbReference>
<comment type="caution">
    <text evidence="1">The sequence shown here is derived from an EMBL/GenBank/DDBJ whole genome shotgun (WGS) entry which is preliminary data.</text>
</comment>